<dbReference type="GO" id="GO:0046656">
    <property type="term" value="P:folic acid biosynthetic process"/>
    <property type="evidence" value="ECO:0007669"/>
    <property type="project" value="UniProtKB-KW"/>
</dbReference>
<keyword evidence="9 10" id="KW-0289">Folate biosynthesis</keyword>
<evidence type="ECO:0000256" key="2">
    <source>
        <dbReference type="ARBA" id="ARBA00001946"/>
    </source>
</evidence>
<evidence type="ECO:0000313" key="12">
    <source>
        <dbReference type="EMBL" id="SBS71138.1"/>
    </source>
</evidence>
<comment type="catalytic activity">
    <reaction evidence="1">
        <text>(7,8-dihydropterin-6-yl)methyl diphosphate + 4-aminobenzoate = 7,8-dihydropteroate + diphosphate</text>
        <dbReference type="Rhea" id="RHEA:19949"/>
        <dbReference type="ChEBI" id="CHEBI:17836"/>
        <dbReference type="ChEBI" id="CHEBI:17839"/>
        <dbReference type="ChEBI" id="CHEBI:33019"/>
        <dbReference type="ChEBI" id="CHEBI:72950"/>
        <dbReference type="EC" id="2.5.1.15"/>
    </reaction>
</comment>
<dbReference type="CDD" id="cd00739">
    <property type="entry name" value="DHPS"/>
    <property type="match status" value="1"/>
</dbReference>
<comment type="similarity">
    <text evidence="4 10">Belongs to the DHPS family.</text>
</comment>
<dbReference type="PANTHER" id="PTHR20941:SF1">
    <property type="entry name" value="FOLIC ACID SYNTHESIS PROTEIN FOL1"/>
    <property type="match status" value="1"/>
</dbReference>
<dbReference type="PANTHER" id="PTHR20941">
    <property type="entry name" value="FOLATE SYNTHESIS PROTEINS"/>
    <property type="match status" value="1"/>
</dbReference>
<dbReference type="PROSITE" id="PS50972">
    <property type="entry name" value="PTERIN_BINDING"/>
    <property type="match status" value="1"/>
</dbReference>
<keyword evidence="7 10" id="KW-0479">Metal-binding</keyword>
<dbReference type="Gene3D" id="3.20.20.20">
    <property type="entry name" value="Dihydropteroate synthase-like"/>
    <property type="match status" value="1"/>
</dbReference>
<dbReference type="EC" id="2.5.1.15" evidence="5 10"/>
<dbReference type="InterPro" id="IPR045031">
    <property type="entry name" value="DHP_synth-like"/>
</dbReference>
<dbReference type="PROSITE" id="PS00793">
    <property type="entry name" value="DHPS_2"/>
    <property type="match status" value="1"/>
</dbReference>
<comment type="function">
    <text evidence="10">Catalyzes the condensation of para-aminobenzoate (pABA) with 6-hydroxymethyl-7,8-dihydropterin diphosphate (DHPt-PP) to form 7,8-dihydropteroate (H2Pte), the immediate precursor of folate derivatives.</text>
</comment>
<dbReference type="GO" id="GO:0005829">
    <property type="term" value="C:cytosol"/>
    <property type="evidence" value="ECO:0007669"/>
    <property type="project" value="TreeGrafter"/>
</dbReference>
<dbReference type="InterPro" id="IPR006390">
    <property type="entry name" value="DHP_synth_dom"/>
</dbReference>
<evidence type="ECO:0000256" key="5">
    <source>
        <dbReference type="ARBA" id="ARBA00012458"/>
    </source>
</evidence>
<sequence>MTLVMGVVNVTPDSFSDGGRHLRADDAVAHGEALRADGADILDIGGESTRPGAERVDAVLEQERVLPVIARLSAAGALVSIDTMNASTALAAVAAGARIVNDVSGGLADPDMLAAVAGTDADVILQHWRGHSAAMYDPADYADITAEVIGELEQRVQAATDAGIPAQRIILDPGFGFGKQPADNWVLARGLPRLVGLGFRVLVGTSRKRMLAVAIGDEATEQRKDLATAVTSVLAAQAGAWGVRVHDVASTRIALAVRDEWEGRG</sequence>
<evidence type="ECO:0000256" key="4">
    <source>
        <dbReference type="ARBA" id="ARBA00009503"/>
    </source>
</evidence>
<dbReference type="GO" id="GO:0046872">
    <property type="term" value="F:metal ion binding"/>
    <property type="evidence" value="ECO:0007669"/>
    <property type="project" value="UniProtKB-KW"/>
</dbReference>
<dbReference type="InterPro" id="IPR011005">
    <property type="entry name" value="Dihydropteroate_synth-like_sf"/>
</dbReference>
<dbReference type="EMBL" id="FLQR01000002">
    <property type="protein sequence ID" value="SBS71138.1"/>
    <property type="molecule type" value="Genomic_DNA"/>
</dbReference>
<dbReference type="GO" id="GO:0004156">
    <property type="term" value="F:dihydropteroate synthase activity"/>
    <property type="evidence" value="ECO:0007669"/>
    <property type="project" value="UniProtKB-EC"/>
</dbReference>
<dbReference type="InterPro" id="IPR000489">
    <property type="entry name" value="Pterin-binding_dom"/>
</dbReference>
<comment type="pathway">
    <text evidence="3 10">Cofactor biosynthesis; tetrahydrofolate biosynthesis; 7,8-dihydrofolate from 2-amino-4-hydroxy-6-hydroxymethyl-7,8-dihydropteridine diphosphate and 4-aminobenzoate: step 1/2.</text>
</comment>
<organism evidence="12">
    <name type="scientific">uncultured Microbacterium sp</name>
    <dbReference type="NCBI Taxonomy" id="191216"/>
    <lineage>
        <taxon>Bacteria</taxon>
        <taxon>Bacillati</taxon>
        <taxon>Actinomycetota</taxon>
        <taxon>Actinomycetes</taxon>
        <taxon>Micrococcales</taxon>
        <taxon>Microbacteriaceae</taxon>
        <taxon>Microbacterium</taxon>
        <taxon>environmental samples</taxon>
    </lineage>
</organism>
<dbReference type="AlphaFoldDB" id="A0A1Y5P5C6"/>
<gene>
    <name evidence="12" type="primary">folP</name>
    <name evidence="12" type="ORF">MIPYR_100013</name>
</gene>
<keyword evidence="6 10" id="KW-0808">Transferase</keyword>
<proteinExistence type="inferred from homology"/>
<evidence type="ECO:0000256" key="3">
    <source>
        <dbReference type="ARBA" id="ARBA00004763"/>
    </source>
</evidence>
<evidence type="ECO:0000256" key="8">
    <source>
        <dbReference type="ARBA" id="ARBA00022842"/>
    </source>
</evidence>
<dbReference type="PROSITE" id="PS00792">
    <property type="entry name" value="DHPS_1"/>
    <property type="match status" value="1"/>
</dbReference>
<name>A0A1Y5P5C6_9MICO</name>
<dbReference type="Pfam" id="PF00809">
    <property type="entry name" value="Pterin_bind"/>
    <property type="match status" value="1"/>
</dbReference>
<evidence type="ECO:0000256" key="10">
    <source>
        <dbReference type="RuleBase" id="RU361205"/>
    </source>
</evidence>
<dbReference type="UniPathway" id="UPA00077">
    <property type="reaction ID" value="UER00156"/>
</dbReference>
<evidence type="ECO:0000256" key="7">
    <source>
        <dbReference type="ARBA" id="ARBA00022723"/>
    </source>
</evidence>
<evidence type="ECO:0000256" key="6">
    <source>
        <dbReference type="ARBA" id="ARBA00022679"/>
    </source>
</evidence>
<evidence type="ECO:0000256" key="1">
    <source>
        <dbReference type="ARBA" id="ARBA00000012"/>
    </source>
</evidence>
<dbReference type="GO" id="GO:0046654">
    <property type="term" value="P:tetrahydrofolate biosynthetic process"/>
    <property type="evidence" value="ECO:0007669"/>
    <property type="project" value="UniProtKB-UniPathway"/>
</dbReference>
<comment type="cofactor">
    <cofactor evidence="2 10">
        <name>Mg(2+)</name>
        <dbReference type="ChEBI" id="CHEBI:18420"/>
    </cofactor>
</comment>
<evidence type="ECO:0000259" key="11">
    <source>
        <dbReference type="PROSITE" id="PS50972"/>
    </source>
</evidence>
<evidence type="ECO:0000256" key="9">
    <source>
        <dbReference type="ARBA" id="ARBA00022909"/>
    </source>
</evidence>
<dbReference type="NCBIfam" id="TIGR01496">
    <property type="entry name" value="DHPS"/>
    <property type="match status" value="1"/>
</dbReference>
<accession>A0A1Y5P5C6</accession>
<dbReference type="SUPFAM" id="SSF51717">
    <property type="entry name" value="Dihydropteroate synthetase-like"/>
    <property type="match status" value="1"/>
</dbReference>
<feature type="domain" description="Pterin-binding" evidence="11">
    <location>
        <begin position="2"/>
        <end position="256"/>
    </location>
</feature>
<dbReference type="RefSeq" id="WP_295573991.1">
    <property type="nucleotide sequence ID" value="NZ_FLQR01000002.1"/>
</dbReference>
<protein>
    <recommendedName>
        <fullName evidence="5 10">Dihydropteroate synthase</fullName>
        <shortName evidence="10">DHPS</shortName>
        <ecNumber evidence="5 10">2.5.1.15</ecNumber>
    </recommendedName>
    <alternativeName>
        <fullName evidence="10">Dihydropteroate pyrophosphorylase</fullName>
    </alternativeName>
</protein>
<keyword evidence="8 10" id="KW-0460">Magnesium</keyword>
<reference evidence="12" key="1">
    <citation type="submission" date="2016-03" db="EMBL/GenBank/DDBJ databases">
        <authorList>
            <person name="Ploux O."/>
        </authorList>
    </citation>
    <scope>NUCLEOTIDE SEQUENCE</scope>
    <source>
        <strain evidence="12">UC1</strain>
    </source>
</reference>